<proteinExistence type="predicted"/>
<dbReference type="VEuPathDB" id="FungiDB:FUN_024133"/>
<dbReference type="EMBL" id="CAGKOT010000076">
    <property type="protein sequence ID" value="CAB5392434.1"/>
    <property type="molecule type" value="Genomic_DNA"/>
</dbReference>
<dbReference type="Proteomes" id="UP000684084">
    <property type="component" value="Unassembled WGS sequence"/>
</dbReference>
<dbReference type="Proteomes" id="UP000232722">
    <property type="component" value="Unassembled WGS sequence"/>
</dbReference>
<organism evidence="2 3">
    <name type="scientific">Rhizophagus irregularis</name>
    <dbReference type="NCBI Taxonomy" id="588596"/>
    <lineage>
        <taxon>Eukaryota</taxon>
        <taxon>Fungi</taxon>
        <taxon>Fungi incertae sedis</taxon>
        <taxon>Mucoromycota</taxon>
        <taxon>Glomeromycotina</taxon>
        <taxon>Glomeromycetes</taxon>
        <taxon>Glomerales</taxon>
        <taxon>Glomeraceae</taxon>
        <taxon>Rhizophagus</taxon>
    </lineage>
</organism>
<evidence type="ECO:0000313" key="3">
    <source>
        <dbReference type="Proteomes" id="UP000232722"/>
    </source>
</evidence>
<evidence type="ECO:0000313" key="1">
    <source>
        <dbReference type="EMBL" id="CAB5392434.1"/>
    </source>
</evidence>
<comment type="caution">
    <text evidence="2">The sequence shown here is derived from an EMBL/GenBank/DDBJ whole genome shotgun (WGS) entry which is preliminary data.</text>
</comment>
<protein>
    <submittedName>
        <fullName evidence="2">Uncharacterized protein</fullName>
    </submittedName>
</protein>
<evidence type="ECO:0000313" key="2">
    <source>
        <dbReference type="EMBL" id="PKC01982.1"/>
    </source>
</evidence>
<reference evidence="2 3" key="1">
    <citation type="submission" date="2016-04" db="EMBL/GenBank/DDBJ databases">
        <title>Genome analyses suggest a sexual origin of heterokaryosis in a supposedly ancient asexual fungus.</title>
        <authorList>
            <person name="Ropars J."/>
            <person name="Sedzielewska K."/>
            <person name="Noel J."/>
            <person name="Charron P."/>
            <person name="Farinelli L."/>
            <person name="Marton T."/>
            <person name="Kruger M."/>
            <person name="Pelin A."/>
            <person name="Brachmann A."/>
            <person name="Corradi N."/>
        </authorList>
    </citation>
    <scope>NUCLEOTIDE SEQUENCE [LARGE SCALE GENOMIC DNA]</scope>
    <source>
        <strain evidence="2 3">A5</strain>
    </source>
</reference>
<dbReference type="EMBL" id="LLXJ01001477">
    <property type="protein sequence ID" value="PKC01982.1"/>
    <property type="molecule type" value="Genomic_DNA"/>
</dbReference>
<sequence>MSKIRHYYLTNTRSELQYSSKNYTEEELAEVLKESNLFNEEELEEDDNYDNLEKPVFDNESNEIDSTRVNEELITNDSKNENEFDINEIITNTSFKF</sequence>
<gene>
    <name evidence="1" type="ORF">CHRIB12_LOCUS22414</name>
    <name evidence="2" type="ORF">RhiirA5_425880</name>
</gene>
<dbReference type="OrthoDB" id="10369017at2759"/>
<reference evidence="1" key="3">
    <citation type="submission" date="2020-05" db="EMBL/GenBank/DDBJ databases">
        <authorList>
            <person name="Rincon C."/>
            <person name="Sanders R I."/>
            <person name="Robbins C."/>
            <person name="Chaturvedi A."/>
        </authorList>
    </citation>
    <scope>NUCLEOTIDE SEQUENCE</scope>
    <source>
        <strain evidence="1">CHB12</strain>
    </source>
</reference>
<name>A0A2N0P565_9GLOM</name>
<dbReference type="AlphaFoldDB" id="A0A2N0P565"/>
<reference evidence="2 3" key="2">
    <citation type="submission" date="2017-09" db="EMBL/GenBank/DDBJ databases">
        <title>Extensive intraspecific genome diversity in a model arbuscular mycorrhizal fungus.</title>
        <authorList>
            <person name="Chen E.C."/>
            <person name="Morin E."/>
            <person name="Beaudet D."/>
            <person name="Noel J."/>
            <person name="Ndikumana S."/>
            <person name="Charron P."/>
            <person name="St-Onge C."/>
            <person name="Giorgi J."/>
            <person name="Grigoriev I.V."/>
            <person name="Roux C."/>
            <person name="Martin F.M."/>
            <person name="Corradi N."/>
        </authorList>
    </citation>
    <scope>NUCLEOTIDE SEQUENCE [LARGE SCALE GENOMIC DNA]</scope>
    <source>
        <strain evidence="2 3">A5</strain>
    </source>
</reference>
<accession>A0A2N0P565</accession>